<evidence type="ECO:0000313" key="1">
    <source>
        <dbReference type="EMBL" id="CAF3361348.1"/>
    </source>
</evidence>
<dbReference type="AlphaFoldDB" id="A0A817WZU4"/>
<proteinExistence type="predicted"/>
<dbReference type="EMBL" id="CAJNYV010000464">
    <property type="protein sequence ID" value="CAF3361348.1"/>
    <property type="molecule type" value="Genomic_DNA"/>
</dbReference>
<dbReference type="EMBL" id="CAJOBS010006991">
    <property type="protein sequence ID" value="CAF4918006.1"/>
    <property type="molecule type" value="Genomic_DNA"/>
</dbReference>
<organism evidence="1 3">
    <name type="scientific">Rotaria socialis</name>
    <dbReference type="NCBI Taxonomy" id="392032"/>
    <lineage>
        <taxon>Eukaryota</taxon>
        <taxon>Metazoa</taxon>
        <taxon>Spiralia</taxon>
        <taxon>Gnathifera</taxon>
        <taxon>Rotifera</taxon>
        <taxon>Eurotatoria</taxon>
        <taxon>Bdelloidea</taxon>
        <taxon>Philodinida</taxon>
        <taxon>Philodinidae</taxon>
        <taxon>Rotaria</taxon>
    </lineage>
</organism>
<evidence type="ECO:0000313" key="2">
    <source>
        <dbReference type="EMBL" id="CAF4918006.1"/>
    </source>
</evidence>
<sequence length="404" mass="45950">MAESKVLLETVIKHLSDTLTQQSTMITRLEQTMGSILSEVDTRITTYRAETQQEIKSLETTITSKYTMLTQVFDNIQSLSTGLHELKALFTNHQTLQSPTLGHPLLNNPIANPTTPIQVTPPSFINTSTAIPYERSYGQQSPFSTEQNDTTVSDSFWPVGIESWYIHEIKPQRECFTRKTLSVKLMITQFTDSEPQPKHPEDYCELETHILSDELVHPIGYFDDEQPQSTVAPESNLLKSDELIPHDSDKSPQSLPIVLLIDDRRLVLVKAPKTRNIKRAQKVPNDLNQQISDAQLHQSLNCSSFSTRMMSYIYSSNRLLRTFSKCIDFLSLSLFSILIRIGIIYDLTYYFTNDHVQSSTLDSTLTSSTIFTTCANRDLNKVVPYVKTMDILRNLESLLIYALP</sequence>
<protein>
    <submittedName>
        <fullName evidence="1">Uncharacterized protein</fullName>
    </submittedName>
</protein>
<gene>
    <name evidence="1" type="ORF">KIK155_LOCUS4515</name>
    <name evidence="2" type="ORF">TOA249_LOCUS31889</name>
</gene>
<dbReference type="Proteomes" id="UP000663838">
    <property type="component" value="Unassembled WGS sequence"/>
</dbReference>
<dbReference type="Proteomes" id="UP000663865">
    <property type="component" value="Unassembled WGS sequence"/>
</dbReference>
<name>A0A817WZU4_9BILA</name>
<accession>A0A817WZU4</accession>
<evidence type="ECO:0000313" key="3">
    <source>
        <dbReference type="Proteomes" id="UP000663865"/>
    </source>
</evidence>
<reference evidence="1" key="1">
    <citation type="submission" date="2021-02" db="EMBL/GenBank/DDBJ databases">
        <authorList>
            <person name="Nowell W R."/>
        </authorList>
    </citation>
    <scope>NUCLEOTIDE SEQUENCE</scope>
</reference>
<comment type="caution">
    <text evidence="1">The sequence shown here is derived from an EMBL/GenBank/DDBJ whole genome shotgun (WGS) entry which is preliminary data.</text>
</comment>